<gene>
    <name evidence="1" type="ORF">DIS18_09265</name>
</gene>
<evidence type="ECO:0000313" key="1">
    <source>
        <dbReference type="EMBL" id="PWH82433.1"/>
    </source>
</evidence>
<name>A0A2U2X3R9_9FLAO</name>
<dbReference type="Gene3D" id="2.40.160.20">
    <property type="match status" value="1"/>
</dbReference>
<dbReference type="SUPFAM" id="SSF56925">
    <property type="entry name" value="OMPA-like"/>
    <property type="match status" value="1"/>
</dbReference>
<dbReference type="Proteomes" id="UP000245375">
    <property type="component" value="Unassembled WGS sequence"/>
</dbReference>
<dbReference type="EMBL" id="QFRI01000002">
    <property type="protein sequence ID" value="PWH82433.1"/>
    <property type="molecule type" value="Genomic_DNA"/>
</dbReference>
<evidence type="ECO:0000313" key="2">
    <source>
        <dbReference type="Proteomes" id="UP000245375"/>
    </source>
</evidence>
<dbReference type="InterPro" id="IPR011250">
    <property type="entry name" value="OMP/PagP_B-barrel"/>
</dbReference>
<evidence type="ECO:0008006" key="3">
    <source>
        <dbReference type="Google" id="ProtNLM"/>
    </source>
</evidence>
<reference evidence="1" key="2">
    <citation type="submission" date="2018-05" db="EMBL/GenBank/DDBJ databases">
        <authorList>
            <person name="Lanie J.A."/>
            <person name="Ng W.-L."/>
            <person name="Kazmierczak K.M."/>
            <person name="Andrzejewski T.M."/>
            <person name="Davidsen T.M."/>
            <person name="Wayne K.J."/>
            <person name="Tettelin H."/>
            <person name="Glass J.I."/>
            <person name="Rusch D."/>
            <person name="Podicherti R."/>
            <person name="Tsui H.-C.T."/>
            <person name="Winkler M.E."/>
        </authorList>
    </citation>
    <scope>NUCLEOTIDE SEQUENCE [LARGE SCALE GENOMIC DNA]</scope>
    <source>
        <strain evidence="1">ZY111</strain>
    </source>
</reference>
<dbReference type="OrthoDB" id="1161695at2"/>
<proteinExistence type="predicted"/>
<dbReference type="AlphaFoldDB" id="A0A2U2X3R9"/>
<comment type="caution">
    <text evidence="1">The sequence shown here is derived from an EMBL/GenBank/DDBJ whole genome shotgun (WGS) entry which is preliminary data.</text>
</comment>
<protein>
    <recommendedName>
        <fullName evidence="3">Outer membrane protein beta-barrel domain-containing protein</fullName>
    </recommendedName>
</protein>
<accession>A0A2U2X3R9</accession>
<sequence>MLNLTAQQSQGIKLRIEPGVLLLSNTENLELLFNVEPKIEISDNKTIGMRFGVALNALRFKNISNNFFIDNESDNAIISFTPTFDYYLNNEKYSPYLGLGIGYYIFSYVDAIRRNGSGDVLEGNMKNKIGILLRGGFESGKTRVGLEYNFIPKTDIEIPNGEVIGEVDSAYFGVSVGFTI</sequence>
<reference evidence="1" key="1">
    <citation type="submission" date="2018-05" db="EMBL/GenBank/DDBJ databases">
        <title>Algibacter marinivivus sp. nov., isolated from sample around a algae.</title>
        <authorList>
            <person name="Zhong X."/>
        </authorList>
    </citation>
    <scope>NUCLEOTIDE SEQUENCE [LARGE SCALE GENOMIC DNA]</scope>
    <source>
        <strain evidence="1">ZY111</strain>
    </source>
</reference>
<organism evidence="1 2">
    <name type="scientific">Algibacter marinivivus</name>
    <dbReference type="NCBI Taxonomy" id="2100723"/>
    <lineage>
        <taxon>Bacteria</taxon>
        <taxon>Pseudomonadati</taxon>
        <taxon>Bacteroidota</taxon>
        <taxon>Flavobacteriia</taxon>
        <taxon>Flavobacteriales</taxon>
        <taxon>Flavobacteriaceae</taxon>
        <taxon>Algibacter</taxon>
    </lineage>
</organism>
<keyword evidence="2" id="KW-1185">Reference proteome</keyword>
<dbReference type="RefSeq" id="WP_109352800.1">
    <property type="nucleotide sequence ID" value="NZ_QFRI01000002.1"/>
</dbReference>